<comment type="caution">
    <text evidence="3">The sequence shown here is derived from an EMBL/GenBank/DDBJ whole genome shotgun (WGS) entry which is preliminary data.</text>
</comment>
<feature type="transmembrane region" description="Helical" evidence="2">
    <location>
        <begin position="143"/>
        <end position="164"/>
    </location>
</feature>
<evidence type="ECO:0008006" key="5">
    <source>
        <dbReference type="Google" id="ProtNLM"/>
    </source>
</evidence>
<keyword evidence="2" id="KW-0472">Membrane</keyword>
<keyword evidence="2" id="KW-0812">Transmembrane</keyword>
<reference evidence="3 4" key="1">
    <citation type="submission" date="2019-06" db="EMBL/GenBank/DDBJ databases">
        <title>Genomic Encyclopedia of Type Strains, Phase IV (KMG-V): Genome sequencing to study the core and pangenomes of soil and plant-associated prokaryotes.</title>
        <authorList>
            <person name="Whitman W."/>
        </authorList>
    </citation>
    <scope>NUCLEOTIDE SEQUENCE [LARGE SCALE GENOMIC DNA]</scope>
    <source>
        <strain evidence="3 4">BR 11880</strain>
    </source>
</reference>
<name>A0A560FME5_9PROT</name>
<organism evidence="3 4">
    <name type="scientific">Nitrospirillum amazonense</name>
    <dbReference type="NCBI Taxonomy" id="28077"/>
    <lineage>
        <taxon>Bacteria</taxon>
        <taxon>Pseudomonadati</taxon>
        <taxon>Pseudomonadota</taxon>
        <taxon>Alphaproteobacteria</taxon>
        <taxon>Rhodospirillales</taxon>
        <taxon>Azospirillaceae</taxon>
        <taxon>Nitrospirillum</taxon>
    </lineage>
</organism>
<proteinExistence type="predicted"/>
<evidence type="ECO:0000313" key="4">
    <source>
        <dbReference type="Proteomes" id="UP000319859"/>
    </source>
</evidence>
<keyword evidence="1" id="KW-0175">Coiled coil</keyword>
<evidence type="ECO:0000256" key="2">
    <source>
        <dbReference type="SAM" id="Phobius"/>
    </source>
</evidence>
<keyword evidence="2" id="KW-1133">Transmembrane helix</keyword>
<dbReference type="RefSeq" id="WP_145749297.1">
    <property type="nucleotide sequence ID" value="NZ_VITN01000003.1"/>
</dbReference>
<gene>
    <name evidence="3" type="ORF">FBZ89_103368</name>
</gene>
<dbReference type="EMBL" id="VITN01000003">
    <property type="protein sequence ID" value="TWB22740.1"/>
    <property type="molecule type" value="Genomic_DNA"/>
</dbReference>
<dbReference type="Proteomes" id="UP000319859">
    <property type="component" value="Unassembled WGS sequence"/>
</dbReference>
<sequence length="272" mass="29079">MTTDSDTDNEQANREQVAKLIRLLGSDFEGEAVTALAKLRRLLPKRGLGFNDVGQWIQSPAKVVYRTAPPPPQSDTRSLEDRILALERQREEALRALRVAQTRADKAEGQAGQLVSELAAARHQARAVAQPTRSAKMKPRGRWRGYVLAALVGVAGTVAARAYIAPAGATGTDKGQALLSRAALLFTPAKAHAAVAGRSAFLYPAPTNQQAAVALLPPTTELEVLAEDVPAGGVPGGWVKVRARTDRGTTVGYVERRRLGQATEMAIRRVPG</sequence>
<evidence type="ECO:0000313" key="3">
    <source>
        <dbReference type="EMBL" id="TWB22740.1"/>
    </source>
</evidence>
<protein>
    <recommendedName>
        <fullName evidence="5">SH3 domain-containing protein</fullName>
    </recommendedName>
</protein>
<feature type="coiled-coil region" evidence="1">
    <location>
        <begin position="76"/>
        <end position="124"/>
    </location>
</feature>
<accession>A0A560FME5</accession>
<dbReference type="AlphaFoldDB" id="A0A560FME5"/>
<dbReference type="OrthoDB" id="7366309at2"/>
<evidence type="ECO:0000256" key="1">
    <source>
        <dbReference type="SAM" id="Coils"/>
    </source>
</evidence>